<dbReference type="RefSeq" id="WP_090252748.1">
    <property type="nucleotide sequence ID" value="NZ_FPAS01000006.1"/>
</dbReference>
<dbReference type="Proteomes" id="UP000236454">
    <property type="component" value="Unassembled WGS sequence"/>
</dbReference>
<accession>A0A1I7BQJ8</accession>
<dbReference type="STRING" id="477690.SAMN05216474_3000"/>
<dbReference type="OrthoDB" id="1093345at2"/>
<dbReference type="EMBL" id="FPAS01000006">
    <property type="protein sequence ID" value="SFT89455.1"/>
    <property type="molecule type" value="Genomic_DNA"/>
</dbReference>
<reference evidence="1 2" key="1">
    <citation type="submission" date="2016-10" db="EMBL/GenBank/DDBJ databases">
        <authorList>
            <person name="de Groot N.N."/>
        </authorList>
    </citation>
    <scope>NUCLEOTIDE SEQUENCE [LARGE SCALE GENOMIC DNA]</scope>
    <source>
        <strain evidence="1 2">CGMCC 1.7005</strain>
    </source>
</reference>
<gene>
    <name evidence="1" type="ORF">SAMN05216474_3000</name>
</gene>
<evidence type="ECO:0000313" key="1">
    <source>
        <dbReference type="EMBL" id="SFT89455.1"/>
    </source>
</evidence>
<sequence length="713" mass="81116">MRAVLIVLLLLGSLAWIAYSGFSLIEKEKFSYHPEFVFNDQDSVVLVVNRWSEIEDAAQLLPAKNPYLHLQITPPYTQFKYYFSANRPFFIAQKKGKWNPEELKDFADQLNLHPSEIKYNNGDYLLVAKKDIQLNEEKLSFIGLNDKNASASTVDFTTGANTDIYKTQQGNYQYKSKLAHEAFGSAVDDQLNFAYLVPEEVEDYTFYQYAYLQHHDSVYAKGLMAEWVDKGIVKGELKGQTFIISDYSAQQNPILILLEKSDKVDTNYLENEVKHFEGFQLTSDFPKKGKAIYVLEVEDKVVLAESEALCKQIALHYKLGKTLALNVSKQNRIYGDLTREVHYRKVEDKRATSISYSELQSFKVDKIEGEIRPSDRDQRSKVRTIAVGKAMQNILPIWDHIRGAYSYFVSAKDGAYFLFSSEGKRIWDGKIEGEIKDVQVVDVYQNKKHQIAFTTEQSFHILDLNGNNVSGFPVNFEQALTANFAAVSWRGESKYIFGTHVGEVIMLNAKGMELIIQKTAQQAIIGEIHGLNRKGTLSAWVRTEEQAYCVELEKSKLKNKVANFSPLQLKSGGDVIAVLNQNEKQELLNIAGEVVGSVDGNKFWKDANYFYGLKDGVIIVYSAYGDALTRLNKSNQEVTQIHTLEVQGRYYTLILDQLENNIYLFNNEGELVKDWPKEGEGLLSFVYNKATQELLVLSQVEQNLIIYSTSINA</sequence>
<protein>
    <submittedName>
        <fullName evidence="1">Uncharacterized protein</fullName>
    </submittedName>
</protein>
<dbReference type="AlphaFoldDB" id="A0A1I7BQJ8"/>
<name>A0A1I7BQJ8_9FLAO</name>
<proteinExistence type="predicted"/>
<evidence type="ECO:0000313" key="2">
    <source>
        <dbReference type="Proteomes" id="UP000236454"/>
    </source>
</evidence>
<keyword evidence="2" id="KW-1185">Reference proteome</keyword>
<organism evidence="1 2">
    <name type="scientific">Lishizhenia tianjinensis</name>
    <dbReference type="NCBI Taxonomy" id="477690"/>
    <lineage>
        <taxon>Bacteria</taxon>
        <taxon>Pseudomonadati</taxon>
        <taxon>Bacteroidota</taxon>
        <taxon>Flavobacteriia</taxon>
        <taxon>Flavobacteriales</taxon>
        <taxon>Crocinitomicaceae</taxon>
        <taxon>Lishizhenia</taxon>
    </lineage>
</organism>
<dbReference type="SUPFAM" id="SSF82171">
    <property type="entry name" value="DPP6 N-terminal domain-like"/>
    <property type="match status" value="1"/>
</dbReference>